<evidence type="ECO:0000256" key="7">
    <source>
        <dbReference type="RuleBase" id="RU000304"/>
    </source>
</evidence>
<dbReference type="GeneID" id="38786451"/>
<evidence type="ECO:0000256" key="6">
    <source>
        <dbReference type="PROSITE-ProRule" id="PRU10141"/>
    </source>
</evidence>
<dbReference type="InterPro" id="IPR017441">
    <property type="entry name" value="Protein_kinase_ATP_BS"/>
</dbReference>
<evidence type="ECO:0000313" key="9">
    <source>
        <dbReference type="EMBL" id="GBE89534.1"/>
    </source>
</evidence>
<accession>A0A401H540</accession>
<sequence length="463" mass="51876">MLSRGLSRATFSKSRLALASRTFVLQRRLLCKPPDQTIIDVAGHKSLSEGDTSTDAVENVELTFVEEPLGLRADQGFGYLQVDFGQRIGPGDRYEVLRKLGWGMNASVWLARDHEEECYVAIKALKGMATDIHFQGYMQELPIMECVTEHIQQSGRPAYCATLRSHFIHHGKPNDGEHLCLVMDVLAGDIEALQTESKAFPVPLAKRILRDTLRGLAQLHASGCVHTDLKSANIMCNLPEATSEANLRLLLESSPSRRHPPEQSWDYFVEAAVSQPLPPPSIDQALSASFVIGDFGSAQFADHQVISHITPDTLRAPESILQGPWDSKVDIWTFGCLVYEFMLGIPLFPRKHPVMEPDVYHLIQILKFTGEEFSPNLIKTYKYAPDFLDMETGYLARVRKPVTKVHFSLLFRRNAGVLALPEHDIAGAIDLMSRCFRIDPADRPTAIELVRESPWMLELGDDF</sequence>
<evidence type="ECO:0000256" key="3">
    <source>
        <dbReference type="ARBA" id="ARBA00022741"/>
    </source>
</evidence>
<evidence type="ECO:0000259" key="8">
    <source>
        <dbReference type="PROSITE" id="PS50011"/>
    </source>
</evidence>
<dbReference type="Gene3D" id="3.30.200.20">
    <property type="entry name" value="Phosphorylase Kinase, domain 1"/>
    <property type="match status" value="1"/>
</dbReference>
<reference evidence="9 10" key="1">
    <citation type="journal article" date="2018" name="Sci. Rep.">
        <title>Genome sequence of the cauliflower mushroom Sparassis crispa (Hanabiratake) and its association with beneficial usage.</title>
        <authorList>
            <person name="Kiyama R."/>
            <person name="Furutani Y."/>
            <person name="Kawaguchi K."/>
            <person name="Nakanishi T."/>
        </authorList>
    </citation>
    <scope>NUCLEOTIDE SEQUENCE [LARGE SCALE GENOMIC DNA]</scope>
</reference>
<keyword evidence="10" id="KW-1185">Reference proteome</keyword>
<dbReference type="RefSeq" id="XP_027620447.1">
    <property type="nucleotide sequence ID" value="XM_027764646.1"/>
</dbReference>
<dbReference type="Proteomes" id="UP000287166">
    <property type="component" value="Unassembled WGS sequence"/>
</dbReference>
<evidence type="ECO:0000256" key="2">
    <source>
        <dbReference type="ARBA" id="ARBA00022679"/>
    </source>
</evidence>
<dbReference type="SUPFAM" id="SSF56112">
    <property type="entry name" value="Protein kinase-like (PK-like)"/>
    <property type="match status" value="1"/>
</dbReference>
<dbReference type="SMART" id="SM00220">
    <property type="entry name" value="S_TKc"/>
    <property type="match status" value="1"/>
</dbReference>
<evidence type="ECO:0000256" key="5">
    <source>
        <dbReference type="ARBA" id="ARBA00022840"/>
    </source>
</evidence>
<dbReference type="InParanoid" id="A0A401H540"/>
<dbReference type="Gene3D" id="1.10.510.10">
    <property type="entry name" value="Transferase(Phosphotransferase) domain 1"/>
    <property type="match status" value="1"/>
</dbReference>
<dbReference type="InterPro" id="IPR011009">
    <property type="entry name" value="Kinase-like_dom_sf"/>
</dbReference>
<dbReference type="STRING" id="139825.A0A401H540"/>
<dbReference type="EMBL" id="BFAD01000016">
    <property type="protein sequence ID" value="GBE89534.1"/>
    <property type="molecule type" value="Genomic_DNA"/>
</dbReference>
<dbReference type="GO" id="GO:0043484">
    <property type="term" value="P:regulation of RNA splicing"/>
    <property type="evidence" value="ECO:0007669"/>
    <property type="project" value="TreeGrafter"/>
</dbReference>
<dbReference type="PROSITE" id="PS50011">
    <property type="entry name" value="PROTEIN_KINASE_DOM"/>
    <property type="match status" value="1"/>
</dbReference>
<keyword evidence="1 7" id="KW-0723">Serine/threonine-protein kinase</keyword>
<dbReference type="PANTHER" id="PTHR45646">
    <property type="entry name" value="SERINE/THREONINE-PROTEIN KINASE DOA-RELATED"/>
    <property type="match status" value="1"/>
</dbReference>
<feature type="binding site" evidence="6">
    <location>
        <position position="123"/>
    </location>
    <ligand>
        <name>ATP</name>
        <dbReference type="ChEBI" id="CHEBI:30616"/>
    </ligand>
</feature>
<name>A0A401H540_9APHY</name>
<dbReference type="OrthoDB" id="2791589at2759"/>
<proteinExistence type="inferred from homology"/>
<dbReference type="InterPro" id="IPR000719">
    <property type="entry name" value="Prot_kinase_dom"/>
</dbReference>
<feature type="domain" description="Protein kinase" evidence="8">
    <location>
        <begin position="94"/>
        <end position="456"/>
    </location>
</feature>
<organism evidence="9 10">
    <name type="scientific">Sparassis crispa</name>
    <dbReference type="NCBI Taxonomy" id="139825"/>
    <lineage>
        <taxon>Eukaryota</taxon>
        <taxon>Fungi</taxon>
        <taxon>Dikarya</taxon>
        <taxon>Basidiomycota</taxon>
        <taxon>Agaricomycotina</taxon>
        <taxon>Agaricomycetes</taxon>
        <taxon>Polyporales</taxon>
        <taxon>Sparassidaceae</taxon>
        <taxon>Sparassis</taxon>
    </lineage>
</organism>
<keyword evidence="2" id="KW-0808">Transferase</keyword>
<gene>
    <name evidence="9" type="ORF">SCP_1601960</name>
</gene>
<evidence type="ECO:0000256" key="4">
    <source>
        <dbReference type="ARBA" id="ARBA00022777"/>
    </source>
</evidence>
<dbReference type="GO" id="GO:0005634">
    <property type="term" value="C:nucleus"/>
    <property type="evidence" value="ECO:0007669"/>
    <property type="project" value="TreeGrafter"/>
</dbReference>
<dbReference type="PANTHER" id="PTHR45646:SF11">
    <property type="entry name" value="SERINE_THREONINE-PROTEIN KINASE DOA"/>
    <property type="match status" value="1"/>
</dbReference>
<evidence type="ECO:0000256" key="1">
    <source>
        <dbReference type="ARBA" id="ARBA00022527"/>
    </source>
</evidence>
<keyword evidence="3 6" id="KW-0547">Nucleotide-binding</keyword>
<dbReference type="PROSITE" id="PS00107">
    <property type="entry name" value="PROTEIN_KINASE_ATP"/>
    <property type="match status" value="1"/>
</dbReference>
<dbReference type="PROSITE" id="PS00108">
    <property type="entry name" value="PROTEIN_KINASE_ST"/>
    <property type="match status" value="1"/>
</dbReference>
<comment type="caution">
    <text evidence="9">The sequence shown here is derived from an EMBL/GenBank/DDBJ whole genome shotgun (WGS) entry which is preliminary data.</text>
</comment>
<dbReference type="InterPro" id="IPR051175">
    <property type="entry name" value="CLK_kinases"/>
</dbReference>
<keyword evidence="5 6" id="KW-0067">ATP-binding</keyword>
<evidence type="ECO:0000313" key="10">
    <source>
        <dbReference type="Proteomes" id="UP000287166"/>
    </source>
</evidence>
<dbReference type="GO" id="GO:0005524">
    <property type="term" value="F:ATP binding"/>
    <property type="evidence" value="ECO:0007669"/>
    <property type="project" value="UniProtKB-UniRule"/>
</dbReference>
<dbReference type="InterPro" id="IPR008271">
    <property type="entry name" value="Ser/Thr_kinase_AS"/>
</dbReference>
<comment type="similarity">
    <text evidence="7">Belongs to the protein kinase superfamily.</text>
</comment>
<dbReference type="GO" id="GO:0004674">
    <property type="term" value="F:protein serine/threonine kinase activity"/>
    <property type="evidence" value="ECO:0007669"/>
    <property type="project" value="UniProtKB-KW"/>
</dbReference>
<keyword evidence="4 9" id="KW-0418">Kinase</keyword>
<protein>
    <submittedName>
        <fullName evidence="9">Serine/threonine-protein kinase SRPK</fullName>
    </submittedName>
</protein>
<dbReference type="Pfam" id="PF00069">
    <property type="entry name" value="Pkinase"/>
    <property type="match status" value="2"/>
</dbReference>
<dbReference type="AlphaFoldDB" id="A0A401H540"/>